<name>A0A914VM65_9BILA</name>
<dbReference type="WBParaSite" id="PSAMB.scaffold2105size25369.g16371.t1">
    <property type="protein sequence ID" value="PSAMB.scaffold2105size25369.g16371.t1"/>
    <property type="gene ID" value="PSAMB.scaffold2105size25369.g16371"/>
</dbReference>
<dbReference type="AlphaFoldDB" id="A0A914VM65"/>
<evidence type="ECO:0000313" key="3">
    <source>
        <dbReference type="WBParaSite" id="PSAMB.scaffold2105size25369.g16371.t1"/>
    </source>
</evidence>
<sequence>MSHLNGAFHVALCVSKTHRTLSEEGILSKGDFQRKLREFNNVRYGSNRSTDYLSTVYENAQAETELDARVHQPVSNRSISPLTPLSPGEAPLMEKIKQLNAVLYRKRASPSSGRKTRQPTVGNNNCGANRARWCADACAKLEELVADLDRKIGRIAGQMDSAERLKEIQKEWGQMARVVERIFLSMFVVGTAVFVYVVTATAMPPRFLPTNCTVVDVVHSDDSFA</sequence>
<accession>A0A914VM65</accession>
<dbReference type="SUPFAM" id="SSF90112">
    <property type="entry name" value="Neurotransmitter-gated ion-channel transmembrane pore"/>
    <property type="match status" value="1"/>
</dbReference>
<evidence type="ECO:0000256" key="1">
    <source>
        <dbReference type="SAM" id="Phobius"/>
    </source>
</evidence>
<dbReference type="InterPro" id="IPR038050">
    <property type="entry name" value="Neuro_actylchol_rec"/>
</dbReference>
<dbReference type="GO" id="GO:0016020">
    <property type="term" value="C:membrane"/>
    <property type="evidence" value="ECO:0007669"/>
    <property type="project" value="InterPro"/>
</dbReference>
<proteinExistence type="predicted"/>
<dbReference type="Gene3D" id="1.20.58.390">
    <property type="entry name" value="Neurotransmitter-gated ion-channel transmembrane domain"/>
    <property type="match status" value="1"/>
</dbReference>
<keyword evidence="2" id="KW-1185">Reference proteome</keyword>
<dbReference type="Proteomes" id="UP000887566">
    <property type="component" value="Unplaced"/>
</dbReference>
<keyword evidence="1" id="KW-1133">Transmembrane helix</keyword>
<keyword evidence="1" id="KW-0472">Membrane</keyword>
<organism evidence="2 3">
    <name type="scientific">Plectus sambesii</name>
    <dbReference type="NCBI Taxonomy" id="2011161"/>
    <lineage>
        <taxon>Eukaryota</taxon>
        <taxon>Metazoa</taxon>
        <taxon>Ecdysozoa</taxon>
        <taxon>Nematoda</taxon>
        <taxon>Chromadorea</taxon>
        <taxon>Plectida</taxon>
        <taxon>Plectina</taxon>
        <taxon>Plectoidea</taxon>
        <taxon>Plectidae</taxon>
        <taxon>Plectus</taxon>
    </lineage>
</organism>
<feature type="transmembrane region" description="Helical" evidence="1">
    <location>
        <begin position="182"/>
        <end position="203"/>
    </location>
</feature>
<evidence type="ECO:0000313" key="2">
    <source>
        <dbReference type="Proteomes" id="UP000887566"/>
    </source>
</evidence>
<keyword evidence="1" id="KW-0812">Transmembrane</keyword>
<protein>
    <submittedName>
        <fullName evidence="3">Neurotransmitter-gated ion-channel transmembrane domain-containing protein</fullName>
    </submittedName>
</protein>
<dbReference type="InterPro" id="IPR036719">
    <property type="entry name" value="Neuro-gated_channel_TM_sf"/>
</dbReference>
<dbReference type="GO" id="GO:0006811">
    <property type="term" value="P:monoatomic ion transport"/>
    <property type="evidence" value="ECO:0007669"/>
    <property type="project" value="InterPro"/>
</dbReference>
<reference evidence="3" key="1">
    <citation type="submission" date="2022-11" db="UniProtKB">
        <authorList>
            <consortium name="WormBaseParasite"/>
        </authorList>
    </citation>
    <scope>IDENTIFICATION</scope>
</reference>